<dbReference type="AlphaFoldDB" id="A0A934UK63"/>
<dbReference type="PANTHER" id="PTHR43685">
    <property type="entry name" value="GLYCOSYLTRANSFERASE"/>
    <property type="match status" value="1"/>
</dbReference>
<comment type="caution">
    <text evidence="2">The sequence shown here is derived from an EMBL/GenBank/DDBJ whole genome shotgun (WGS) entry which is preliminary data.</text>
</comment>
<organism evidence="2 3">
    <name type="scientific">Flavobacterium agrisoli</name>
    <dbReference type="NCBI Taxonomy" id="2793066"/>
    <lineage>
        <taxon>Bacteria</taxon>
        <taxon>Pseudomonadati</taxon>
        <taxon>Bacteroidota</taxon>
        <taxon>Flavobacteriia</taxon>
        <taxon>Flavobacteriales</taxon>
        <taxon>Flavobacteriaceae</taxon>
        <taxon>Flavobacterium</taxon>
    </lineage>
</organism>
<dbReference type="PANTHER" id="PTHR43685:SF2">
    <property type="entry name" value="GLYCOSYLTRANSFERASE 2-LIKE DOMAIN-CONTAINING PROTEIN"/>
    <property type="match status" value="1"/>
</dbReference>
<dbReference type="SUPFAM" id="SSF53448">
    <property type="entry name" value="Nucleotide-diphospho-sugar transferases"/>
    <property type="match status" value="2"/>
</dbReference>
<dbReference type="Pfam" id="PF00535">
    <property type="entry name" value="Glycos_transf_2"/>
    <property type="match status" value="1"/>
</dbReference>
<sequence>MKLKEFTTHSGETILYNGNPDLQQLEFLSKGSGDIWHSSLDQGYRNLFPEIVYQTATFWYINDYENLSLCVSWRINSSQFAIRKSVWESLNGFDVDFETGTMQGLDLGYRALKSGGIPLHVKGLFLADTEFITPISVQDRYVFYRKKYKIDHALLMLFRKGIFNWKEWNALIFVAKHFKIEKNTPYLAPRKLNSVEGNPTISYIIPTMLRQDFTMNLLKDLSKQEYLPTEVIIVDATPVEKRNLEIYNFESLPFEVKLVWQITKGSCRARNEAIALCTGDYIVFGDDDIRIPQNFIANHIRFLQTYKVDACNGLDIRADHENQNLDDLHEKIRKLSKASFKAGCALMFSNANSCVSSEFVHKLVGNDVNFDGGYGEDSDFGMSLSKAGAIVLSNPFSVNLHLKPPAGGYRFWGNESKILGKKRKKQPWELDTPVKWIRPVPSPTIVYGIQKQFTTQQLKEYRYKYFFLFLFKGKKRTFVFRLLKLPLKIMQFKKSLFYASELNKLGTRYT</sequence>
<keyword evidence="3" id="KW-1185">Reference proteome</keyword>
<accession>A0A934UK63</accession>
<reference evidence="2" key="1">
    <citation type="submission" date="2020-12" db="EMBL/GenBank/DDBJ databases">
        <title>Bacterial novel species Flavobacterium sp. SE-1-e isolated from soil.</title>
        <authorList>
            <person name="Jung H.-Y."/>
        </authorList>
    </citation>
    <scope>NUCLEOTIDE SEQUENCE</scope>
    <source>
        <strain evidence="2">SE-1-e</strain>
    </source>
</reference>
<dbReference type="InterPro" id="IPR001173">
    <property type="entry name" value="Glyco_trans_2-like"/>
</dbReference>
<evidence type="ECO:0000313" key="3">
    <source>
        <dbReference type="Proteomes" id="UP000609172"/>
    </source>
</evidence>
<gene>
    <name evidence="2" type="ORF">I5M07_12895</name>
</gene>
<feature type="domain" description="Glycosyltransferase 2-like" evidence="1">
    <location>
        <begin position="202"/>
        <end position="314"/>
    </location>
</feature>
<evidence type="ECO:0000313" key="2">
    <source>
        <dbReference type="EMBL" id="MBK0370726.1"/>
    </source>
</evidence>
<protein>
    <submittedName>
        <fullName evidence="2">Glycosyltransferase</fullName>
    </submittedName>
</protein>
<dbReference type="Gene3D" id="3.90.550.10">
    <property type="entry name" value="Spore Coat Polysaccharide Biosynthesis Protein SpsA, Chain A"/>
    <property type="match status" value="2"/>
</dbReference>
<proteinExistence type="predicted"/>
<dbReference type="EMBL" id="JAEHFV010000006">
    <property type="protein sequence ID" value="MBK0370726.1"/>
    <property type="molecule type" value="Genomic_DNA"/>
</dbReference>
<dbReference type="InterPro" id="IPR029044">
    <property type="entry name" value="Nucleotide-diphossugar_trans"/>
</dbReference>
<dbReference type="Proteomes" id="UP000609172">
    <property type="component" value="Unassembled WGS sequence"/>
</dbReference>
<evidence type="ECO:0000259" key="1">
    <source>
        <dbReference type="Pfam" id="PF00535"/>
    </source>
</evidence>
<dbReference type="RefSeq" id="WP_200106859.1">
    <property type="nucleotide sequence ID" value="NZ_JAEHFV010000006.1"/>
</dbReference>
<dbReference type="InterPro" id="IPR050834">
    <property type="entry name" value="Glycosyltransf_2"/>
</dbReference>
<name>A0A934UK63_9FLAO</name>